<gene>
    <name evidence="2" type="ORF">F2P81_023141</name>
</gene>
<dbReference type="Proteomes" id="UP000438429">
    <property type="component" value="Unassembled WGS sequence"/>
</dbReference>
<dbReference type="AlphaFoldDB" id="A0A6A4RVN2"/>
<reference evidence="2 3" key="1">
    <citation type="submission" date="2019-06" db="EMBL/GenBank/DDBJ databases">
        <title>Draft genomes of female and male turbot (Scophthalmus maximus).</title>
        <authorList>
            <person name="Xu H."/>
            <person name="Xu X.-W."/>
            <person name="Shao C."/>
            <person name="Chen S."/>
        </authorList>
    </citation>
    <scope>NUCLEOTIDE SEQUENCE [LARGE SCALE GENOMIC DNA]</scope>
    <source>
        <strain evidence="2">Ysfricsl-2016a</strain>
        <tissue evidence="2">Blood</tissue>
    </source>
</reference>
<feature type="compositionally biased region" description="Basic and acidic residues" evidence="1">
    <location>
        <begin position="42"/>
        <end position="51"/>
    </location>
</feature>
<evidence type="ECO:0000313" key="2">
    <source>
        <dbReference type="EMBL" id="KAF0024339.1"/>
    </source>
</evidence>
<dbReference type="EMBL" id="VEVO01000021">
    <property type="protein sequence ID" value="KAF0024339.1"/>
    <property type="molecule type" value="Genomic_DNA"/>
</dbReference>
<protein>
    <submittedName>
        <fullName evidence="2">Uncharacterized protein</fullName>
    </submittedName>
</protein>
<sequence>MYNCCSVSRGQVMDHTVDPSLSPQVDEVTSPSPTVQLVGKIKVREPGRHEGDGDDDDDNDDKKGELVLDVPSLPLGSLLREKEKYSVSTNTFD</sequence>
<evidence type="ECO:0000256" key="1">
    <source>
        <dbReference type="SAM" id="MobiDB-lite"/>
    </source>
</evidence>
<feature type="region of interest" description="Disordered" evidence="1">
    <location>
        <begin position="1"/>
        <end position="69"/>
    </location>
</feature>
<feature type="compositionally biased region" description="Polar residues" evidence="1">
    <location>
        <begin position="19"/>
        <end position="35"/>
    </location>
</feature>
<name>A0A6A4RVN2_SCOMX</name>
<comment type="caution">
    <text evidence="2">The sequence shown here is derived from an EMBL/GenBank/DDBJ whole genome shotgun (WGS) entry which is preliminary data.</text>
</comment>
<accession>A0A6A4RVN2</accession>
<evidence type="ECO:0000313" key="3">
    <source>
        <dbReference type="Proteomes" id="UP000438429"/>
    </source>
</evidence>
<proteinExistence type="predicted"/>
<organism evidence="2 3">
    <name type="scientific">Scophthalmus maximus</name>
    <name type="common">Turbot</name>
    <name type="synonym">Psetta maxima</name>
    <dbReference type="NCBI Taxonomy" id="52904"/>
    <lineage>
        <taxon>Eukaryota</taxon>
        <taxon>Metazoa</taxon>
        <taxon>Chordata</taxon>
        <taxon>Craniata</taxon>
        <taxon>Vertebrata</taxon>
        <taxon>Euteleostomi</taxon>
        <taxon>Actinopterygii</taxon>
        <taxon>Neopterygii</taxon>
        <taxon>Teleostei</taxon>
        <taxon>Neoteleostei</taxon>
        <taxon>Acanthomorphata</taxon>
        <taxon>Carangaria</taxon>
        <taxon>Pleuronectiformes</taxon>
        <taxon>Pleuronectoidei</taxon>
        <taxon>Scophthalmidae</taxon>
        <taxon>Scophthalmus</taxon>
    </lineage>
</organism>